<dbReference type="Gene3D" id="3.90.1580.10">
    <property type="entry name" value="paralog of FGE (formylglycine-generating enzyme)"/>
    <property type="match status" value="1"/>
</dbReference>
<reference evidence="4" key="1">
    <citation type="submission" date="2023-07" db="EMBL/GenBank/DDBJ databases">
        <authorList>
            <person name="Yue Y."/>
        </authorList>
    </citation>
    <scope>NUCLEOTIDE SEQUENCE [LARGE SCALE GENOMIC DNA]</scope>
    <source>
        <strain evidence="4">2Y89</strain>
    </source>
</reference>
<name>A0ABS7Y0K3_9FLAO</name>
<keyword evidence="4" id="KW-1185">Reference proteome</keyword>
<accession>A0ABS7Y0K3</accession>
<protein>
    <submittedName>
        <fullName evidence="3">Formylglycine-generating enzyme family protein</fullName>
    </submittedName>
</protein>
<evidence type="ECO:0000313" key="4">
    <source>
        <dbReference type="Proteomes" id="UP001198402"/>
    </source>
</evidence>
<dbReference type="InterPro" id="IPR016187">
    <property type="entry name" value="CTDL_fold"/>
</dbReference>
<feature type="region of interest" description="Disordered" evidence="1">
    <location>
        <begin position="219"/>
        <end position="238"/>
    </location>
</feature>
<dbReference type="RefSeq" id="WP_224478426.1">
    <property type="nucleotide sequence ID" value="NZ_JAIUJS010000004.1"/>
</dbReference>
<dbReference type="PANTHER" id="PTHR23150:SF19">
    <property type="entry name" value="FORMYLGLYCINE-GENERATING ENZYME"/>
    <property type="match status" value="1"/>
</dbReference>
<comment type="caution">
    <text evidence="3">The sequence shown here is derived from an EMBL/GenBank/DDBJ whole genome shotgun (WGS) entry which is preliminary data.</text>
</comment>
<dbReference type="Proteomes" id="UP001198402">
    <property type="component" value="Unassembled WGS sequence"/>
</dbReference>
<dbReference type="InterPro" id="IPR051043">
    <property type="entry name" value="Sulfatase_Mod_Factor_Kinase"/>
</dbReference>
<evidence type="ECO:0000313" key="3">
    <source>
        <dbReference type="EMBL" id="MCA0153466.1"/>
    </source>
</evidence>
<proteinExistence type="predicted"/>
<dbReference type="InterPro" id="IPR005532">
    <property type="entry name" value="SUMF_dom"/>
</dbReference>
<dbReference type="PANTHER" id="PTHR23150">
    <property type="entry name" value="SULFATASE MODIFYING FACTOR 1, 2"/>
    <property type="match status" value="1"/>
</dbReference>
<feature type="domain" description="Sulfatase-modifying factor enzyme-like" evidence="2">
    <location>
        <begin position="33"/>
        <end position="264"/>
    </location>
</feature>
<sequence>MTIPTNFYIYLILSSIIFGYKSYEQPLQVKHPMVKIKGGTFIMGQNSGEGDEKPEHEVQILGFYMGKYEVTVKEYRKFCNATNRDMPKQPKWGWIDNHPIINTTWYDAQDYISWLNKVSSKNYRLPTEAEFEYVIRNGGQTGTYPWSDGQPKNENLADISFGNANNSNGIWKNYDDSFAHTSPVGSFESNLLGVYDINGNIWEWCNDWHQEYTSEKRINPKGPKTGIEKVGRGGSYNADPWHSRSASRAYVKPTFEGPGFRLAKNL</sequence>
<dbReference type="Pfam" id="PF03781">
    <property type="entry name" value="FGE-sulfatase"/>
    <property type="match status" value="1"/>
</dbReference>
<dbReference type="EMBL" id="JAIUJS010000004">
    <property type="protein sequence ID" value="MCA0153466.1"/>
    <property type="molecule type" value="Genomic_DNA"/>
</dbReference>
<dbReference type="InterPro" id="IPR042095">
    <property type="entry name" value="SUMF_sf"/>
</dbReference>
<evidence type="ECO:0000259" key="2">
    <source>
        <dbReference type="Pfam" id="PF03781"/>
    </source>
</evidence>
<organism evidence="3 4">
    <name type="scientific">Winogradskyella vincentii</name>
    <dbReference type="NCBI Taxonomy" id="2877122"/>
    <lineage>
        <taxon>Bacteria</taxon>
        <taxon>Pseudomonadati</taxon>
        <taxon>Bacteroidota</taxon>
        <taxon>Flavobacteriia</taxon>
        <taxon>Flavobacteriales</taxon>
        <taxon>Flavobacteriaceae</taxon>
        <taxon>Winogradskyella</taxon>
    </lineage>
</organism>
<gene>
    <name evidence="3" type="ORF">LBV24_09585</name>
</gene>
<dbReference type="SUPFAM" id="SSF56436">
    <property type="entry name" value="C-type lectin-like"/>
    <property type="match status" value="1"/>
</dbReference>
<evidence type="ECO:0000256" key="1">
    <source>
        <dbReference type="SAM" id="MobiDB-lite"/>
    </source>
</evidence>